<sequence>MLKPTIRLFALIASCAAALPAFAQTCAQADAKLAQSYREMKQYGNYSGTPNPAKRKHAARTFETVLKNYLRRADSERCPFHAAKEEGLGDTGTVGTMRAFSWDAQNSGTLHHELTLIRFKDAHGRVRFHRKEYGSVDQVLTDTLKGRRVYLLIGSLQTSSARIVRSAAWHEIRGSRLVPVELFALDKPSYFVNYEYNFNVGADVGRRGYFHYDPITRTFDHPVVKDDVIQPQRMFYRFDGRKFVRTGLKP</sequence>
<organism evidence="2 3">
    <name type="scientific">Kingella denitrificans ATCC 33394</name>
    <dbReference type="NCBI Taxonomy" id="888741"/>
    <lineage>
        <taxon>Bacteria</taxon>
        <taxon>Pseudomonadati</taxon>
        <taxon>Pseudomonadota</taxon>
        <taxon>Betaproteobacteria</taxon>
        <taxon>Neisseriales</taxon>
        <taxon>Neisseriaceae</taxon>
        <taxon>Kingella</taxon>
    </lineage>
</organism>
<dbReference type="HOGENOM" id="CLU_1092965_0_0_4"/>
<feature type="chain" id="PRO_5003251997" description="DUF1571 domain-containing protein" evidence="1">
    <location>
        <begin position="24"/>
        <end position="250"/>
    </location>
</feature>
<dbReference type="RefSeq" id="WP_003784077.1">
    <property type="nucleotide sequence ID" value="NZ_GL870929.1"/>
</dbReference>
<comment type="caution">
    <text evidence="2">The sequence shown here is derived from an EMBL/GenBank/DDBJ whole genome shotgun (WGS) entry which is preliminary data.</text>
</comment>
<protein>
    <recommendedName>
        <fullName evidence="4">DUF1571 domain-containing protein</fullName>
    </recommendedName>
</protein>
<evidence type="ECO:0000313" key="3">
    <source>
        <dbReference type="Proteomes" id="UP000004088"/>
    </source>
</evidence>
<reference evidence="2 3" key="1">
    <citation type="submission" date="2011-01" db="EMBL/GenBank/DDBJ databases">
        <authorList>
            <person name="Muzny D."/>
            <person name="Qin X."/>
            <person name="Deng J."/>
            <person name="Jiang H."/>
            <person name="Liu Y."/>
            <person name="Qu J."/>
            <person name="Song X.-Z."/>
            <person name="Zhang L."/>
            <person name="Thornton R."/>
            <person name="Coyle M."/>
            <person name="Francisco L."/>
            <person name="Jackson L."/>
            <person name="Javaid M."/>
            <person name="Korchina V."/>
            <person name="Kovar C."/>
            <person name="Mata R."/>
            <person name="Mathew T."/>
            <person name="Ngo R."/>
            <person name="Nguyen L."/>
            <person name="Nguyen N."/>
            <person name="Okwuonu G."/>
            <person name="Ongeri F."/>
            <person name="Pham C."/>
            <person name="Simmons D."/>
            <person name="Wilczek-Boney K."/>
            <person name="Hale W."/>
            <person name="Jakkamsetti A."/>
            <person name="Pham P."/>
            <person name="Ruth R."/>
            <person name="San Lucas F."/>
            <person name="Warren J."/>
            <person name="Zhang J."/>
            <person name="Zhao Z."/>
            <person name="Zhou C."/>
            <person name="Zhu D."/>
            <person name="Lee S."/>
            <person name="Bess C."/>
            <person name="Blankenburg K."/>
            <person name="Forbes L."/>
            <person name="Fu Q."/>
            <person name="Gubbala S."/>
            <person name="Hirani K."/>
            <person name="Jayaseelan J.C."/>
            <person name="Lara F."/>
            <person name="Munidasa M."/>
            <person name="Palculict T."/>
            <person name="Patil S."/>
            <person name="Pu L.-L."/>
            <person name="Saada N."/>
            <person name="Tang L."/>
            <person name="Weissenberger G."/>
            <person name="Zhu Y."/>
            <person name="Hemphill L."/>
            <person name="Shang Y."/>
            <person name="Youmans B."/>
            <person name="Ayvaz T."/>
            <person name="Ross M."/>
            <person name="Santibanez J."/>
            <person name="Aqrawi P."/>
            <person name="Gross S."/>
            <person name="Joshi V."/>
            <person name="Fowler G."/>
            <person name="Nazareth L."/>
            <person name="Reid J."/>
            <person name="Worley K."/>
            <person name="Petrosino J."/>
            <person name="Highlander S."/>
            <person name="Gibbs R."/>
        </authorList>
    </citation>
    <scope>NUCLEOTIDE SEQUENCE [LARGE SCALE GENOMIC DNA]</scope>
    <source>
        <strain evidence="2 3">ATCC 33394</strain>
    </source>
</reference>
<keyword evidence="3" id="KW-1185">Reference proteome</keyword>
<feature type="signal peptide" evidence="1">
    <location>
        <begin position="1"/>
        <end position="23"/>
    </location>
</feature>
<dbReference type="STRING" id="888741.HMPREF9098_2017"/>
<gene>
    <name evidence="2" type="ORF">HMPREF9098_2017</name>
</gene>
<name>F0F1N2_9NEIS</name>
<dbReference type="Proteomes" id="UP000004088">
    <property type="component" value="Unassembled WGS sequence"/>
</dbReference>
<dbReference type="EMBL" id="AEWV01000040">
    <property type="protein sequence ID" value="EGC16647.1"/>
    <property type="molecule type" value="Genomic_DNA"/>
</dbReference>
<evidence type="ECO:0008006" key="4">
    <source>
        <dbReference type="Google" id="ProtNLM"/>
    </source>
</evidence>
<keyword evidence="1" id="KW-0732">Signal</keyword>
<dbReference type="AlphaFoldDB" id="F0F1N2"/>
<evidence type="ECO:0000313" key="2">
    <source>
        <dbReference type="EMBL" id="EGC16647.1"/>
    </source>
</evidence>
<evidence type="ECO:0000256" key="1">
    <source>
        <dbReference type="SAM" id="SignalP"/>
    </source>
</evidence>
<accession>F0F1N2</accession>
<proteinExistence type="predicted"/>